<proteinExistence type="inferred from homology"/>
<protein>
    <submittedName>
        <fullName evidence="11">Na+/H+ antiporter NhaC family protein</fullName>
    </submittedName>
</protein>
<evidence type="ECO:0000256" key="9">
    <source>
        <dbReference type="SAM" id="Phobius"/>
    </source>
</evidence>
<evidence type="ECO:0000256" key="3">
    <source>
        <dbReference type="ARBA" id="ARBA00022449"/>
    </source>
</evidence>
<feature type="transmembrane region" description="Helical" evidence="9">
    <location>
        <begin position="13"/>
        <end position="30"/>
    </location>
</feature>
<feature type="transmembrane region" description="Helical" evidence="9">
    <location>
        <begin position="74"/>
        <end position="91"/>
    </location>
</feature>
<evidence type="ECO:0000259" key="10">
    <source>
        <dbReference type="Pfam" id="PF03553"/>
    </source>
</evidence>
<name>A0A5C7AE49_9FLAO</name>
<gene>
    <name evidence="11" type="ORF">ES711_15465</name>
</gene>
<evidence type="ECO:0000313" key="12">
    <source>
        <dbReference type="Proteomes" id="UP000321734"/>
    </source>
</evidence>
<keyword evidence="3" id="KW-0050">Antiport</keyword>
<keyword evidence="12" id="KW-1185">Reference proteome</keyword>
<dbReference type="InterPro" id="IPR018461">
    <property type="entry name" value="Na/H_Antiport_NhaC-like_C"/>
</dbReference>
<dbReference type="RefSeq" id="WP_146894210.1">
    <property type="nucleotide sequence ID" value="NZ_VORX01000010.1"/>
</dbReference>
<feature type="transmembrane region" description="Helical" evidence="9">
    <location>
        <begin position="37"/>
        <end position="54"/>
    </location>
</feature>
<evidence type="ECO:0000256" key="1">
    <source>
        <dbReference type="ARBA" id="ARBA00004651"/>
    </source>
</evidence>
<evidence type="ECO:0000256" key="4">
    <source>
        <dbReference type="ARBA" id="ARBA00022475"/>
    </source>
</evidence>
<accession>A0A5C7AE49</accession>
<dbReference type="AlphaFoldDB" id="A0A5C7AE49"/>
<feature type="transmembrane region" description="Helical" evidence="9">
    <location>
        <begin position="289"/>
        <end position="310"/>
    </location>
</feature>
<comment type="caution">
    <text evidence="11">The sequence shown here is derived from an EMBL/GenBank/DDBJ whole genome shotgun (WGS) entry which is preliminary data.</text>
</comment>
<keyword evidence="7 9" id="KW-0472">Membrane</keyword>
<feature type="transmembrane region" description="Helical" evidence="9">
    <location>
        <begin position="112"/>
        <end position="145"/>
    </location>
</feature>
<evidence type="ECO:0000256" key="8">
    <source>
        <dbReference type="ARBA" id="ARBA00038435"/>
    </source>
</evidence>
<keyword evidence="6 9" id="KW-1133">Transmembrane helix</keyword>
<feature type="transmembrane region" description="Helical" evidence="9">
    <location>
        <begin position="376"/>
        <end position="398"/>
    </location>
</feature>
<dbReference type="EMBL" id="VORX01000010">
    <property type="protein sequence ID" value="TXE05693.1"/>
    <property type="molecule type" value="Genomic_DNA"/>
</dbReference>
<dbReference type="Pfam" id="PF03553">
    <property type="entry name" value="Na_H_antiporter"/>
    <property type="match status" value="2"/>
</dbReference>
<dbReference type="GO" id="GO:0015297">
    <property type="term" value="F:antiporter activity"/>
    <property type="evidence" value="ECO:0007669"/>
    <property type="project" value="UniProtKB-KW"/>
</dbReference>
<dbReference type="GO" id="GO:0005886">
    <property type="term" value="C:plasma membrane"/>
    <property type="evidence" value="ECO:0007669"/>
    <property type="project" value="UniProtKB-SubCell"/>
</dbReference>
<comment type="subcellular location">
    <subcellularLocation>
        <location evidence="1">Cell membrane</location>
        <topology evidence="1">Multi-pass membrane protein</topology>
    </subcellularLocation>
</comment>
<feature type="domain" description="Na+/H+ antiporter NhaC-like C-terminal" evidence="10">
    <location>
        <begin position="17"/>
        <end position="214"/>
    </location>
</feature>
<feature type="transmembrane region" description="Helical" evidence="9">
    <location>
        <begin position="194"/>
        <end position="215"/>
    </location>
</feature>
<keyword evidence="2" id="KW-0813">Transport</keyword>
<keyword evidence="5 9" id="KW-0812">Transmembrane</keyword>
<evidence type="ECO:0000256" key="2">
    <source>
        <dbReference type="ARBA" id="ARBA00022448"/>
    </source>
</evidence>
<reference evidence="11 12" key="1">
    <citation type="submission" date="2019-08" db="EMBL/GenBank/DDBJ databases">
        <title>Genome sequence of Gelidibacter salicanalis IC162T.</title>
        <authorList>
            <person name="Bowman J.P."/>
        </authorList>
    </citation>
    <scope>NUCLEOTIDE SEQUENCE [LARGE SCALE GENOMIC DNA]</scope>
    <source>
        <strain evidence="11 12">IC162</strain>
    </source>
</reference>
<feature type="transmembrane region" description="Helical" evidence="9">
    <location>
        <begin position="330"/>
        <end position="355"/>
    </location>
</feature>
<dbReference type="OrthoDB" id="9790605at2"/>
<feature type="transmembrane region" description="Helical" evidence="9">
    <location>
        <begin position="151"/>
        <end position="173"/>
    </location>
</feature>
<feature type="transmembrane region" description="Helical" evidence="9">
    <location>
        <begin position="410"/>
        <end position="427"/>
    </location>
</feature>
<keyword evidence="4" id="KW-1003">Cell membrane</keyword>
<dbReference type="PANTHER" id="PTHR33451">
    <property type="entry name" value="MALATE-2H(+)/NA(+)-LACTATE ANTIPORTER"/>
    <property type="match status" value="1"/>
</dbReference>
<feature type="domain" description="Na+/H+ antiporter NhaC-like C-terminal" evidence="10">
    <location>
        <begin position="225"/>
        <end position="427"/>
    </location>
</feature>
<sequence>MTATSPITPSFKALIPFFVFITTFLSVGIIQDDFYALPAPIAVIAGILVAFLMFKQSVNSKIDTLLKGCGDPKILTMCLIYLLAGAFAAVTKATGSVDTIVNLGMDVINVQYIYFGVFIIAAFLSVSTGTSVGSIVALAPIVIGFSDTGGFSLGILCGALLGGAMFGDNLSVISDTTIASTQSLGVKMSDKFKTNIKIAIPAALVTIGILIYQGIHLDTNASESVTYSYSLLKIAPYLIVIGLSVIGVNVFVTLVLGVLTAGILGLFYGDFSIIQFTRIAYTGFTDMTEIFLLSLLTGGLAALVAFNGGIEFILVKIKTLIRNQKSAQFGIAALVSSVNFAIANNTVAIIISGSIAKSINDEYSLDNKQTASTLDIFACITQGILPYGAQVLMILSLAKGHMTYVDLISNTWYLLFLFISTVLFIVLRRNSKS</sequence>
<dbReference type="Proteomes" id="UP000321734">
    <property type="component" value="Unassembled WGS sequence"/>
</dbReference>
<dbReference type="PANTHER" id="PTHR33451:SF4">
    <property type="entry name" value="NA+_H+ ANTIPORTER"/>
    <property type="match status" value="1"/>
</dbReference>
<evidence type="ECO:0000256" key="7">
    <source>
        <dbReference type="ARBA" id="ARBA00023136"/>
    </source>
</evidence>
<evidence type="ECO:0000256" key="6">
    <source>
        <dbReference type="ARBA" id="ARBA00022989"/>
    </source>
</evidence>
<organism evidence="11 12">
    <name type="scientific">Gelidibacter salicanalis</name>
    <dbReference type="NCBI Taxonomy" id="291193"/>
    <lineage>
        <taxon>Bacteria</taxon>
        <taxon>Pseudomonadati</taxon>
        <taxon>Bacteroidota</taxon>
        <taxon>Flavobacteriia</taxon>
        <taxon>Flavobacteriales</taxon>
        <taxon>Flavobacteriaceae</taxon>
        <taxon>Gelidibacter</taxon>
    </lineage>
</organism>
<evidence type="ECO:0000256" key="5">
    <source>
        <dbReference type="ARBA" id="ARBA00022692"/>
    </source>
</evidence>
<feature type="transmembrane region" description="Helical" evidence="9">
    <location>
        <begin position="235"/>
        <end position="268"/>
    </location>
</feature>
<comment type="similarity">
    <text evidence="8">Belongs to the NhaC Na(+)/H(+) (TC 2.A.35) antiporter family.</text>
</comment>
<dbReference type="InterPro" id="IPR052180">
    <property type="entry name" value="NhaC_Na-H+_Antiporter"/>
</dbReference>
<evidence type="ECO:0000313" key="11">
    <source>
        <dbReference type="EMBL" id="TXE05693.1"/>
    </source>
</evidence>